<comment type="caution">
    <text evidence="2">The sequence shown here is derived from an EMBL/GenBank/DDBJ whole genome shotgun (WGS) entry which is preliminary data.</text>
</comment>
<keyword evidence="3" id="KW-1185">Reference proteome</keyword>
<dbReference type="SUPFAM" id="SSF52540">
    <property type="entry name" value="P-loop containing nucleoside triphosphate hydrolases"/>
    <property type="match status" value="1"/>
</dbReference>
<name>A0A3N2CP60_9ACTN</name>
<dbReference type="GO" id="GO:0005524">
    <property type="term" value="F:ATP binding"/>
    <property type="evidence" value="ECO:0007669"/>
    <property type="project" value="UniProtKB-KW"/>
</dbReference>
<dbReference type="Proteomes" id="UP000281738">
    <property type="component" value="Unassembled WGS sequence"/>
</dbReference>
<dbReference type="EMBL" id="RKHO01000001">
    <property type="protein sequence ID" value="ROR89295.1"/>
    <property type="molecule type" value="Genomic_DNA"/>
</dbReference>
<reference evidence="2 3" key="1">
    <citation type="submission" date="2018-11" db="EMBL/GenBank/DDBJ databases">
        <title>Sequencing the genomes of 1000 actinobacteria strains.</title>
        <authorList>
            <person name="Klenk H.-P."/>
        </authorList>
    </citation>
    <scope>NUCLEOTIDE SEQUENCE [LARGE SCALE GENOMIC DNA]</scope>
    <source>
        <strain evidence="2 3">DSM 12652</strain>
    </source>
</reference>
<organism evidence="2 3">
    <name type="scientific">Nocardioides aurantiacus</name>
    <dbReference type="NCBI Taxonomy" id="86796"/>
    <lineage>
        <taxon>Bacteria</taxon>
        <taxon>Bacillati</taxon>
        <taxon>Actinomycetota</taxon>
        <taxon>Actinomycetes</taxon>
        <taxon>Propionibacteriales</taxon>
        <taxon>Nocardioidaceae</taxon>
        <taxon>Nocardioides</taxon>
    </lineage>
</organism>
<proteinExistence type="predicted"/>
<sequence length="372" mass="39458">MAQVTWRRRTPCSGPVWVAAHSARSGPPGLYARGVPSPSRPPELFPGVQLHVVSGKGGTGKSTVAAALALALASRGKTVLLCEVEGRQGVAQLFDVPPLPYEERLLVRPQAGSGEVYALAIDPESALLEYLDMYYRLGRAGKALDRFGVIEFATTIAPGVRDVLLTGKVYEAAHRNSRNKGARSYDAIVLDAPPTGRIAQFLNVNDELAGLAKVGPIKSQADTVTTLLRSERTVIHLVTVLEEMPVQETADGIEELRGTGLPVGAVVVNQVRPQDLDHDDRAALVSGSVDRSRLGGVLTAAGVEVTDDLLAGLLDEGVQHAERRELEDGQRALVHDLGVPVVELTRLASGVGGRDLGGLYELAEQLCTQGLA</sequence>
<dbReference type="PANTHER" id="PTHR10803:SF31">
    <property type="entry name" value="ATPASE RV3679-RELATED"/>
    <property type="match status" value="1"/>
</dbReference>
<dbReference type="AlphaFoldDB" id="A0A3N2CP60"/>
<dbReference type="Pfam" id="PF02374">
    <property type="entry name" value="ArsA_ATPase"/>
    <property type="match status" value="1"/>
</dbReference>
<evidence type="ECO:0000313" key="3">
    <source>
        <dbReference type="Proteomes" id="UP000281738"/>
    </source>
</evidence>
<dbReference type="InterPro" id="IPR016300">
    <property type="entry name" value="ATPase_ArsA/GET3"/>
</dbReference>
<dbReference type="Gene3D" id="3.40.50.300">
    <property type="entry name" value="P-loop containing nucleotide triphosphate hydrolases"/>
    <property type="match status" value="1"/>
</dbReference>
<dbReference type="InterPro" id="IPR027417">
    <property type="entry name" value="P-loop_NTPase"/>
</dbReference>
<keyword evidence="2" id="KW-0547">Nucleotide-binding</keyword>
<dbReference type="OrthoDB" id="5242836at2"/>
<keyword evidence="2" id="KW-0067">ATP-binding</keyword>
<evidence type="ECO:0000259" key="1">
    <source>
        <dbReference type="Pfam" id="PF02374"/>
    </source>
</evidence>
<evidence type="ECO:0000313" key="2">
    <source>
        <dbReference type="EMBL" id="ROR89295.1"/>
    </source>
</evidence>
<dbReference type="PANTHER" id="PTHR10803">
    <property type="entry name" value="ARSENICAL PUMP-DRIVING ATPASE ARSENITE-TRANSLOCATING ATPASE"/>
    <property type="match status" value="1"/>
</dbReference>
<dbReference type="InterPro" id="IPR025723">
    <property type="entry name" value="ArsA/GET3_ATPase-like"/>
</dbReference>
<feature type="domain" description="ArsA/GET3 Anion-transporting ATPase-like" evidence="1">
    <location>
        <begin position="52"/>
        <end position="209"/>
    </location>
</feature>
<accession>A0A3N2CP60</accession>
<gene>
    <name evidence="2" type="ORF">EDD33_0115</name>
</gene>
<protein>
    <submittedName>
        <fullName evidence="2">Arsenite efflux ATP-binding protein ArsA</fullName>
    </submittedName>
</protein>
<dbReference type="GO" id="GO:0016887">
    <property type="term" value="F:ATP hydrolysis activity"/>
    <property type="evidence" value="ECO:0007669"/>
    <property type="project" value="InterPro"/>
</dbReference>